<evidence type="ECO:0000313" key="3">
    <source>
        <dbReference type="Proteomes" id="UP001379533"/>
    </source>
</evidence>
<sequence>MLMLTRGTTLSLASMLFLLGCSSSRTTTPPLSKNAREAISVSAASSPRGLGSDTVVASSSAETPLSTKWHIVIVSRAAISIDAGPPIVRLPFAEARDGIYIAPLGEVLRAMDHGHELVFAFDPATPYQLVIQTLYTASVTEVTKFHLAVRRNGSPTEFVSRASPATGAGNAPSLGLVVLVSDEGASIRVRGGYIGANCALPRENASALMAKGVFDMGSLAACAGKLRARYPEAEDRVIIGAAPSLKWETLVRVADALRATGDGIPLFPSVEWAVVP</sequence>
<accession>A0ABZ2JWV1</accession>
<dbReference type="EMBL" id="CP089982">
    <property type="protein sequence ID" value="WXA90896.1"/>
    <property type="molecule type" value="Genomic_DNA"/>
</dbReference>
<proteinExistence type="predicted"/>
<dbReference type="Proteomes" id="UP001379533">
    <property type="component" value="Chromosome"/>
</dbReference>
<protein>
    <submittedName>
        <fullName evidence="2">Uncharacterized protein</fullName>
    </submittedName>
</protein>
<evidence type="ECO:0000313" key="2">
    <source>
        <dbReference type="EMBL" id="WXA90896.1"/>
    </source>
</evidence>
<feature type="signal peptide" evidence="1">
    <location>
        <begin position="1"/>
        <end position="27"/>
    </location>
</feature>
<organism evidence="2 3">
    <name type="scientific">Pendulispora brunnea</name>
    <dbReference type="NCBI Taxonomy" id="2905690"/>
    <lineage>
        <taxon>Bacteria</taxon>
        <taxon>Pseudomonadati</taxon>
        <taxon>Myxococcota</taxon>
        <taxon>Myxococcia</taxon>
        <taxon>Myxococcales</taxon>
        <taxon>Sorangiineae</taxon>
        <taxon>Pendulisporaceae</taxon>
        <taxon>Pendulispora</taxon>
    </lineage>
</organism>
<keyword evidence="3" id="KW-1185">Reference proteome</keyword>
<evidence type="ECO:0000256" key="1">
    <source>
        <dbReference type="SAM" id="SignalP"/>
    </source>
</evidence>
<dbReference type="PROSITE" id="PS51257">
    <property type="entry name" value="PROKAR_LIPOPROTEIN"/>
    <property type="match status" value="1"/>
</dbReference>
<feature type="chain" id="PRO_5046095895" evidence="1">
    <location>
        <begin position="28"/>
        <end position="276"/>
    </location>
</feature>
<dbReference type="RefSeq" id="WP_394841516.1">
    <property type="nucleotide sequence ID" value="NZ_CP089982.1"/>
</dbReference>
<name>A0ABZ2JWV1_9BACT</name>
<gene>
    <name evidence="2" type="ORF">LZC95_31130</name>
</gene>
<keyword evidence="1" id="KW-0732">Signal</keyword>
<reference evidence="2 3" key="1">
    <citation type="submission" date="2021-12" db="EMBL/GenBank/DDBJ databases">
        <title>Discovery of the Pendulisporaceae a myxobacterial family with distinct sporulation behavior and unique specialized metabolism.</title>
        <authorList>
            <person name="Garcia R."/>
            <person name="Popoff A."/>
            <person name="Bader C.D."/>
            <person name="Loehr J."/>
            <person name="Walesch S."/>
            <person name="Walt C."/>
            <person name="Boldt J."/>
            <person name="Bunk B."/>
            <person name="Haeckl F.J.F.P.J."/>
            <person name="Gunesch A.P."/>
            <person name="Birkelbach J."/>
            <person name="Nuebel U."/>
            <person name="Pietschmann T."/>
            <person name="Bach T."/>
            <person name="Mueller R."/>
        </authorList>
    </citation>
    <scope>NUCLEOTIDE SEQUENCE [LARGE SCALE GENOMIC DNA]</scope>
    <source>
        <strain evidence="2 3">MSr12523</strain>
    </source>
</reference>